<dbReference type="PROSITE" id="PS51477">
    <property type="entry name" value="PAH"/>
    <property type="match status" value="4"/>
</dbReference>
<dbReference type="GO" id="GO:0005634">
    <property type="term" value="C:nucleus"/>
    <property type="evidence" value="ECO:0007669"/>
    <property type="project" value="UniProtKB-SubCell"/>
</dbReference>
<protein>
    <submittedName>
        <fullName evidence="5">Uncharacterized protein</fullName>
    </submittedName>
</protein>
<dbReference type="Pfam" id="PF02671">
    <property type="entry name" value="PAH"/>
    <property type="match status" value="5"/>
</dbReference>
<evidence type="ECO:0000313" key="6">
    <source>
        <dbReference type="Proteomes" id="UP000078284"/>
    </source>
</evidence>
<dbReference type="FunFam" id="1.20.1160.11:FF:000001">
    <property type="entry name" value="Paired amphipathic helix protein Sin3"/>
    <property type="match status" value="3"/>
</dbReference>
<evidence type="ECO:0000256" key="2">
    <source>
        <dbReference type="ARBA" id="ARBA00022491"/>
    </source>
</evidence>
<dbReference type="Proteomes" id="UP000078284">
    <property type="component" value="Chromosome 1"/>
</dbReference>
<accession>A0A178WCK3</accession>
<dbReference type="FunFam" id="1.20.1160.11:FF:000009">
    <property type="entry name" value="F3I6.18 protein"/>
    <property type="match status" value="1"/>
</dbReference>
<dbReference type="Gene3D" id="1.20.1160.11">
    <property type="entry name" value="Paired amphipathic helix"/>
    <property type="match status" value="6"/>
</dbReference>
<evidence type="ECO:0000256" key="3">
    <source>
        <dbReference type="ARBA" id="ARBA00023242"/>
    </source>
</evidence>
<keyword evidence="2" id="KW-0678">Repressor</keyword>
<dbReference type="PANTHER" id="PTHR12346">
    <property type="entry name" value="SIN3B-RELATED"/>
    <property type="match status" value="1"/>
</dbReference>
<dbReference type="PANTHER" id="PTHR12346:SF0">
    <property type="entry name" value="SIN3A, ISOFORM G"/>
    <property type="match status" value="1"/>
</dbReference>
<comment type="subcellular location">
    <subcellularLocation>
        <location evidence="1 4">Nucleus</location>
    </subcellularLocation>
</comment>
<name>A0A178WCK3_ARATH</name>
<keyword evidence="3 4" id="KW-0539">Nucleus</keyword>
<dbReference type="EMBL" id="LUHQ01000001">
    <property type="protein sequence ID" value="OAP14762.1"/>
    <property type="molecule type" value="Genomic_DNA"/>
</dbReference>
<evidence type="ECO:0000256" key="4">
    <source>
        <dbReference type="PROSITE-ProRule" id="PRU00810"/>
    </source>
</evidence>
<reference evidence="6" key="1">
    <citation type="journal article" date="2016" name="Proc. Natl. Acad. Sci. U.S.A.">
        <title>Chromosome-level assembly of Arabidopsis thaliana Ler reveals the extent of translocation and inversion polymorphisms.</title>
        <authorList>
            <person name="Zapata L."/>
            <person name="Ding J."/>
            <person name="Willing E.M."/>
            <person name="Hartwig B."/>
            <person name="Bezdan D."/>
            <person name="Jiao W.B."/>
            <person name="Patel V."/>
            <person name="Velikkakam James G."/>
            <person name="Koornneef M."/>
            <person name="Ossowski S."/>
            <person name="Schneeberger K."/>
        </authorList>
    </citation>
    <scope>NUCLEOTIDE SEQUENCE [LARGE SCALE GENOMIC DNA]</scope>
    <source>
        <strain evidence="6">cv. Landsberg erecta</strain>
    </source>
</reference>
<dbReference type="InterPro" id="IPR003822">
    <property type="entry name" value="PAH"/>
</dbReference>
<gene>
    <name evidence="5" type="ordered locus">AXX17_At1g27700</name>
</gene>
<dbReference type="ExpressionAtlas" id="A0A178WCK3">
    <property type="expression patterns" value="baseline and differential"/>
</dbReference>
<proteinExistence type="predicted"/>
<comment type="caution">
    <text evidence="5">The sequence shown here is derived from an EMBL/GenBank/DDBJ whole genome shotgun (WGS) entry which is preliminary data.</text>
</comment>
<dbReference type="InterPro" id="IPR039774">
    <property type="entry name" value="Sin3-like"/>
</dbReference>
<organism evidence="5 6">
    <name type="scientific">Arabidopsis thaliana</name>
    <name type="common">Mouse-ear cress</name>
    <dbReference type="NCBI Taxonomy" id="3702"/>
    <lineage>
        <taxon>Eukaryota</taxon>
        <taxon>Viridiplantae</taxon>
        <taxon>Streptophyta</taxon>
        <taxon>Embryophyta</taxon>
        <taxon>Tracheophyta</taxon>
        <taxon>Spermatophyta</taxon>
        <taxon>Magnoliopsida</taxon>
        <taxon>eudicotyledons</taxon>
        <taxon>Gunneridae</taxon>
        <taxon>Pentapetalae</taxon>
        <taxon>rosids</taxon>
        <taxon>malvids</taxon>
        <taxon>Brassicales</taxon>
        <taxon>Brassicaceae</taxon>
        <taxon>Camelineae</taxon>
        <taxon>Arabidopsis</taxon>
    </lineage>
</organism>
<dbReference type="AlphaFoldDB" id="A0A178WCK3"/>
<evidence type="ECO:0000313" key="5">
    <source>
        <dbReference type="EMBL" id="OAP14762.1"/>
    </source>
</evidence>
<dbReference type="SUPFAM" id="SSF47762">
    <property type="entry name" value="PAH2 domain"/>
    <property type="match status" value="6"/>
</dbReference>
<sequence>MVGKSKSPEFNFEDGMAYFDAVKVALQDTEPEKYQEFVRIFIDYTANRFGFETLSASLQELLRDHANLCHGSNVLLPFRLQTAIPPEASAEFHINKVVGRSVPPAVAVPTMDDATSYLNAVKEAFHDEPAKYMEITKLLTDLKARRINAASVIARMEELLKDHLNLLLGFCVFLSPTRRFITKLKARFLGDGSQVVDSVLQILRMHSEGNKSKDEASQEVRALIQGHEDLLMELSEIFSHTMDGRSVPLELTKDDEYSYLGSMEEVYHDEPEKFNHILHLIRDYFNHRDDRARITACMGELMRDHLNLLVRFFDFFPAEASEGLAQLQTIAATSVSPNSTIDDAVSYINTVKEAFHDEPAKYYEFFQLFYDIRYRLIDVAGGITRVEELLKAHKNLLVRLNAFLPPEAQRILHLKIEQRAASDINKRKRVASFIGKLKERFQGDDRHVYESFLEILTMYQEGNKSVNDLYQEVGFLVGTLWLDYTFS</sequence>
<dbReference type="GO" id="GO:0003714">
    <property type="term" value="F:transcription corepressor activity"/>
    <property type="evidence" value="ECO:0007669"/>
    <property type="project" value="InterPro"/>
</dbReference>
<evidence type="ECO:0000256" key="1">
    <source>
        <dbReference type="ARBA" id="ARBA00004123"/>
    </source>
</evidence>
<dbReference type="InterPro" id="IPR036600">
    <property type="entry name" value="PAH_sf"/>
</dbReference>